<dbReference type="PROSITE" id="PS50157">
    <property type="entry name" value="ZINC_FINGER_C2H2_2"/>
    <property type="match status" value="1"/>
</dbReference>
<dbReference type="SUPFAM" id="SSF57667">
    <property type="entry name" value="beta-beta-alpha zinc fingers"/>
    <property type="match status" value="1"/>
</dbReference>
<accession>A0A9D4JYJ2</accession>
<dbReference type="InterPro" id="IPR013087">
    <property type="entry name" value="Znf_C2H2_type"/>
</dbReference>
<feature type="domain" description="C2H2-type" evidence="3">
    <location>
        <begin position="10"/>
        <end position="34"/>
    </location>
</feature>
<evidence type="ECO:0000256" key="1">
    <source>
        <dbReference type="PROSITE-ProRule" id="PRU00042"/>
    </source>
</evidence>
<gene>
    <name evidence="4" type="ORF">DPMN_129752</name>
</gene>
<comment type="caution">
    <text evidence="4">The sequence shown here is derived from an EMBL/GenBank/DDBJ whole genome shotgun (WGS) entry which is preliminary data.</text>
</comment>
<keyword evidence="1" id="KW-0479">Metal-binding</keyword>
<dbReference type="EMBL" id="JAIWYP010000005">
    <property type="protein sequence ID" value="KAH3827809.1"/>
    <property type="molecule type" value="Genomic_DNA"/>
</dbReference>
<sequence>MHTHNDKKPYTCNICAKGFCRNFDLKKHIRKLHSDGGHSGLSKSNGSDSPPDSPSTCGVIGSMSPGSCSTSFQPNMALSPYVQGYFPGHPRQGIFPRPYNCHGHIVPSYFLNNGATNILQKLSFL</sequence>
<dbReference type="InterPro" id="IPR036236">
    <property type="entry name" value="Znf_C2H2_sf"/>
</dbReference>
<evidence type="ECO:0000259" key="3">
    <source>
        <dbReference type="PROSITE" id="PS50157"/>
    </source>
</evidence>
<dbReference type="GO" id="GO:0008270">
    <property type="term" value="F:zinc ion binding"/>
    <property type="evidence" value="ECO:0007669"/>
    <property type="project" value="UniProtKB-KW"/>
</dbReference>
<dbReference type="PROSITE" id="PS00028">
    <property type="entry name" value="ZINC_FINGER_C2H2_1"/>
    <property type="match status" value="1"/>
</dbReference>
<proteinExistence type="predicted"/>
<dbReference type="SMART" id="SM00355">
    <property type="entry name" value="ZnF_C2H2"/>
    <property type="match status" value="1"/>
</dbReference>
<keyword evidence="1" id="KW-0862">Zinc</keyword>
<evidence type="ECO:0000313" key="4">
    <source>
        <dbReference type="EMBL" id="KAH3827809.1"/>
    </source>
</evidence>
<keyword evidence="5" id="KW-1185">Reference proteome</keyword>
<protein>
    <recommendedName>
        <fullName evidence="3">C2H2-type domain-containing protein</fullName>
    </recommendedName>
</protein>
<name>A0A9D4JYJ2_DREPO</name>
<reference evidence="4" key="2">
    <citation type="submission" date="2020-11" db="EMBL/GenBank/DDBJ databases">
        <authorList>
            <person name="McCartney M.A."/>
            <person name="Auch B."/>
            <person name="Kono T."/>
            <person name="Mallez S."/>
            <person name="Becker A."/>
            <person name="Gohl D.M."/>
            <person name="Silverstein K.A.T."/>
            <person name="Koren S."/>
            <person name="Bechman K.B."/>
            <person name="Herman A."/>
            <person name="Abrahante J.E."/>
            <person name="Garbe J."/>
        </authorList>
    </citation>
    <scope>NUCLEOTIDE SEQUENCE</scope>
    <source>
        <strain evidence="4">Duluth1</strain>
        <tissue evidence="4">Whole animal</tissue>
    </source>
</reference>
<dbReference type="Gene3D" id="3.30.160.60">
    <property type="entry name" value="Classic Zinc Finger"/>
    <property type="match status" value="1"/>
</dbReference>
<evidence type="ECO:0000313" key="5">
    <source>
        <dbReference type="Proteomes" id="UP000828390"/>
    </source>
</evidence>
<dbReference type="Proteomes" id="UP000828390">
    <property type="component" value="Unassembled WGS sequence"/>
</dbReference>
<evidence type="ECO:0000256" key="2">
    <source>
        <dbReference type="SAM" id="MobiDB-lite"/>
    </source>
</evidence>
<reference evidence="4" key="1">
    <citation type="journal article" date="2019" name="bioRxiv">
        <title>The Genome of the Zebra Mussel, Dreissena polymorpha: A Resource for Invasive Species Research.</title>
        <authorList>
            <person name="McCartney M.A."/>
            <person name="Auch B."/>
            <person name="Kono T."/>
            <person name="Mallez S."/>
            <person name="Zhang Y."/>
            <person name="Obille A."/>
            <person name="Becker A."/>
            <person name="Abrahante J.E."/>
            <person name="Garbe J."/>
            <person name="Badalamenti J.P."/>
            <person name="Herman A."/>
            <person name="Mangelson H."/>
            <person name="Liachko I."/>
            <person name="Sullivan S."/>
            <person name="Sone E.D."/>
            <person name="Koren S."/>
            <person name="Silverstein K.A.T."/>
            <person name="Beckman K.B."/>
            <person name="Gohl D.M."/>
        </authorList>
    </citation>
    <scope>NUCLEOTIDE SEQUENCE</scope>
    <source>
        <strain evidence="4">Duluth1</strain>
        <tissue evidence="4">Whole animal</tissue>
    </source>
</reference>
<dbReference type="AlphaFoldDB" id="A0A9D4JYJ2"/>
<keyword evidence="1" id="KW-0863">Zinc-finger</keyword>
<dbReference type="FunFam" id="3.30.160.60:FF:000863">
    <property type="entry name" value="fez family zinc finger protein 2"/>
    <property type="match status" value="1"/>
</dbReference>
<organism evidence="4 5">
    <name type="scientific">Dreissena polymorpha</name>
    <name type="common">Zebra mussel</name>
    <name type="synonym">Mytilus polymorpha</name>
    <dbReference type="NCBI Taxonomy" id="45954"/>
    <lineage>
        <taxon>Eukaryota</taxon>
        <taxon>Metazoa</taxon>
        <taxon>Spiralia</taxon>
        <taxon>Lophotrochozoa</taxon>
        <taxon>Mollusca</taxon>
        <taxon>Bivalvia</taxon>
        <taxon>Autobranchia</taxon>
        <taxon>Heteroconchia</taxon>
        <taxon>Euheterodonta</taxon>
        <taxon>Imparidentia</taxon>
        <taxon>Neoheterodontei</taxon>
        <taxon>Myida</taxon>
        <taxon>Dreissenoidea</taxon>
        <taxon>Dreissenidae</taxon>
        <taxon>Dreissena</taxon>
    </lineage>
</organism>
<feature type="region of interest" description="Disordered" evidence="2">
    <location>
        <begin position="34"/>
        <end position="56"/>
    </location>
</feature>